<sequence length="371" mass="42265">MLAGMEPYYLKCIKDGLFQPKIGDDDAKPKSQWTPDEMMVAVQDQRMRNIIMSCIPNDVMESVISCVSSKETWTNLVYSFEGLVAEIFDWDEEEVSDDEEVTQVKILMALADDELTIRKSHARNGEWFDITIRKDHLGKFVAKADDGYLLGYSSVSMAFRVYNIRRQQIKETYNVTFNESMEAIRFTNTSLDKIRIDDSSRYHPDEFLHEDDPSRQYQVDSDISYYVIPYGRSLTKLTQENHVPEVIILNKHDVPLTEDNEDPPNLINTEGTHEKNVQDDQMITQPIDVPSGNNTKVSRPITKPLSLMSLSLTSQIKPSKHVNIIGNLGEGMLTRTIIAKLTTASASECLFVDFIFEIKPKNVSEALKHPG</sequence>
<accession>A0A6L2L6N8</accession>
<proteinExistence type="predicted"/>
<organism evidence="2">
    <name type="scientific">Tanacetum cinerariifolium</name>
    <name type="common">Dalmatian daisy</name>
    <name type="synonym">Chrysanthemum cinerariifolium</name>
    <dbReference type="NCBI Taxonomy" id="118510"/>
    <lineage>
        <taxon>Eukaryota</taxon>
        <taxon>Viridiplantae</taxon>
        <taxon>Streptophyta</taxon>
        <taxon>Embryophyta</taxon>
        <taxon>Tracheophyta</taxon>
        <taxon>Spermatophyta</taxon>
        <taxon>Magnoliopsida</taxon>
        <taxon>eudicotyledons</taxon>
        <taxon>Gunneridae</taxon>
        <taxon>Pentapetalae</taxon>
        <taxon>asterids</taxon>
        <taxon>campanulids</taxon>
        <taxon>Asterales</taxon>
        <taxon>Asteraceae</taxon>
        <taxon>Asteroideae</taxon>
        <taxon>Anthemideae</taxon>
        <taxon>Anthemidinae</taxon>
        <taxon>Tanacetum</taxon>
    </lineage>
</organism>
<comment type="caution">
    <text evidence="2">The sequence shown here is derived from an EMBL/GenBank/DDBJ whole genome shotgun (WGS) entry which is preliminary data.</text>
</comment>
<dbReference type="AlphaFoldDB" id="A0A6L2L6N8"/>
<protein>
    <submittedName>
        <fullName evidence="2">Retrovirus-related Pol polyprotein from transposon TNT 1-94</fullName>
    </submittedName>
</protein>
<evidence type="ECO:0000313" key="2">
    <source>
        <dbReference type="EMBL" id="GEU56312.1"/>
    </source>
</evidence>
<dbReference type="InterPro" id="IPR057670">
    <property type="entry name" value="SH3_retrovirus"/>
</dbReference>
<evidence type="ECO:0000259" key="1">
    <source>
        <dbReference type="Pfam" id="PF25597"/>
    </source>
</evidence>
<reference evidence="2" key="1">
    <citation type="journal article" date="2019" name="Sci. Rep.">
        <title>Draft genome of Tanacetum cinerariifolium, the natural source of mosquito coil.</title>
        <authorList>
            <person name="Yamashiro T."/>
            <person name="Shiraishi A."/>
            <person name="Satake H."/>
            <person name="Nakayama K."/>
        </authorList>
    </citation>
    <scope>NUCLEOTIDE SEQUENCE</scope>
</reference>
<gene>
    <name evidence="2" type="ORF">Tci_028290</name>
</gene>
<feature type="domain" description="Retroviral polymerase SH3-like" evidence="1">
    <location>
        <begin position="131"/>
        <end position="180"/>
    </location>
</feature>
<dbReference type="Pfam" id="PF25597">
    <property type="entry name" value="SH3_retrovirus"/>
    <property type="match status" value="1"/>
</dbReference>
<name>A0A6L2L6N8_TANCI</name>
<dbReference type="EMBL" id="BKCJ010003642">
    <property type="protein sequence ID" value="GEU56312.1"/>
    <property type="molecule type" value="Genomic_DNA"/>
</dbReference>